<keyword evidence="1" id="KW-1133">Transmembrane helix</keyword>
<dbReference type="Proteomes" id="UP001596472">
    <property type="component" value="Unassembled WGS sequence"/>
</dbReference>
<keyword evidence="1" id="KW-0472">Membrane</keyword>
<organism evidence="2 3">
    <name type="scientific">Haloferula chungangensis</name>
    <dbReference type="NCBI Taxonomy" id="1048331"/>
    <lineage>
        <taxon>Bacteria</taxon>
        <taxon>Pseudomonadati</taxon>
        <taxon>Verrucomicrobiota</taxon>
        <taxon>Verrucomicrobiia</taxon>
        <taxon>Verrucomicrobiales</taxon>
        <taxon>Verrucomicrobiaceae</taxon>
        <taxon>Haloferula</taxon>
    </lineage>
</organism>
<comment type="caution">
    <text evidence="2">The sequence shown here is derived from an EMBL/GenBank/DDBJ whole genome shotgun (WGS) entry which is preliminary data.</text>
</comment>
<accession>A0ABW2LBZ8</accession>
<dbReference type="EMBL" id="JBHTBS010000011">
    <property type="protein sequence ID" value="MFC7338923.1"/>
    <property type="molecule type" value="Genomic_DNA"/>
</dbReference>
<evidence type="ECO:0008006" key="4">
    <source>
        <dbReference type="Google" id="ProtNLM"/>
    </source>
</evidence>
<evidence type="ECO:0000313" key="2">
    <source>
        <dbReference type="EMBL" id="MFC7338923.1"/>
    </source>
</evidence>
<dbReference type="RefSeq" id="WP_379714907.1">
    <property type="nucleotide sequence ID" value="NZ_JBHTBS010000011.1"/>
</dbReference>
<sequence>MNTKPDDELLALWVEDELSGESLSTVDAWASEQSEWLERREQARSWKSLIGGVLPASEEVPHAEFFNARISREIEASAEAVPDAAQQVAPKVVPMRSTPKWAWFLPAAAAAGMVFGFVIGRGGPEVATDGAKLPTATLAPVLYTPTQGVKAEYVSTDDATVIVLAGVDAIPDSWEIPETAVLEKEGPRTASRELK</sequence>
<reference evidence="3" key="1">
    <citation type="journal article" date="2019" name="Int. J. Syst. Evol. Microbiol.">
        <title>The Global Catalogue of Microorganisms (GCM) 10K type strain sequencing project: providing services to taxonomists for standard genome sequencing and annotation.</title>
        <authorList>
            <consortium name="The Broad Institute Genomics Platform"/>
            <consortium name="The Broad Institute Genome Sequencing Center for Infectious Disease"/>
            <person name="Wu L."/>
            <person name="Ma J."/>
        </authorList>
    </citation>
    <scope>NUCLEOTIDE SEQUENCE [LARGE SCALE GENOMIC DNA]</scope>
    <source>
        <strain evidence="3">CGMCC 4.1467</strain>
    </source>
</reference>
<evidence type="ECO:0000256" key="1">
    <source>
        <dbReference type="SAM" id="Phobius"/>
    </source>
</evidence>
<proteinExistence type="predicted"/>
<protein>
    <recommendedName>
        <fullName evidence="4">Anti-sigma factor</fullName>
    </recommendedName>
</protein>
<keyword evidence="1" id="KW-0812">Transmembrane</keyword>
<gene>
    <name evidence="2" type="ORF">ACFQY0_17130</name>
</gene>
<evidence type="ECO:0000313" key="3">
    <source>
        <dbReference type="Proteomes" id="UP001596472"/>
    </source>
</evidence>
<keyword evidence="3" id="KW-1185">Reference proteome</keyword>
<name>A0ABW2LBZ8_9BACT</name>
<feature type="transmembrane region" description="Helical" evidence="1">
    <location>
        <begin position="101"/>
        <end position="119"/>
    </location>
</feature>